<evidence type="ECO:0000256" key="5">
    <source>
        <dbReference type="SAM" id="Phobius"/>
    </source>
</evidence>
<keyword evidence="2 5" id="KW-0812">Transmembrane</keyword>
<evidence type="ECO:0000313" key="6">
    <source>
        <dbReference type="EMBL" id="OGE90144.1"/>
    </source>
</evidence>
<dbReference type="InterPro" id="IPR003689">
    <property type="entry name" value="ZIP"/>
</dbReference>
<accession>A0A1F5PK14</accession>
<feature type="transmembrane region" description="Helical" evidence="5">
    <location>
        <begin position="35"/>
        <end position="54"/>
    </location>
</feature>
<dbReference type="GO" id="GO:0046873">
    <property type="term" value="F:metal ion transmembrane transporter activity"/>
    <property type="evidence" value="ECO:0007669"/>
    <property type="project" value="InterPro"/>
</dbReference>
<reference evidence="6 7" key="1">
    <citation type="journal article" date="2016" name="Nat. Commun.">
        <title>Thousands of microbial genomes shed light on interconnected biogeochemical processes in an aquifer system.</title>
        <authorList>
            <person name="Anantharaman K."/>
            <person name="Brown C.T."/>
            <person name="Hug L.A."/>
            <person name="Sharon I."/>
            <person name="Castelle C.J."/>
            <person name="Probst A.J."/>
            <person name="Thomas B.C."/>
            <person name="Singh A."/>
            <person name="Wilkins M.J."/>
            <person name="Karaoz U."/>
            <person name="Brodie E.L."/>
            <person name="Williams K.H."/>
            <person name="Hubbard S.S."/>
            <person name="Banfield J.F."/>
        </authorList>
    </citation>
    <scope>NUCLEOTIDE SEQUENCE [LARGE SCALE GENOMIC DNA]</scope>
</reference>
<dbReference type="Proteomes" id="UP000177682">
    <property type="component" value="Unassembled WGS sequence"/>
</dbReference>
<protein>
    <recommendedName>
        <fullName evidence="8">ZIP family metal transporter</fullName>
    </recommendedName>
</protein>
<evidence type="ECO:0000313" key="7">
    <source>
        <dbReference type="Proteomes" id="UP000177682"/>
    </source>
</evidence>
<evidence type="ECO:0008006" key="8">
    <source>
        <dbReference type="Google" id="ProtNLM"/>
    </source>
</evidence>
<feature type="transmembrane region" description="Helical" evidence="5">
    <location>
        <begin position="170"/>
        <end position="190"/>
    </location>
</feature>
<dbReference type="EMBL" id="MFEY01000007">
    <property type="protein sequence ID" value="OGE90144.1"/>
    <property type="molecule type" value="Genomic_DNA"/>
</dbReference>
<organism evidence="6 7">
    <name type="scientific">Candidatus Doudnabacteria bacterium RIFCSPHIGHO2_12_FULL_48_16</name>
    <dbReference type="NCBI Taxonomy" id="1817838"/>
    <lineage>
        <taxon>Bacteria</taxon>
        <taxon>Candidatus Doudnaibacteriota</taxon>
    </lineage>
</organism>
<evidence type="ECO:0000256" key="3">
    <source>
        <dbReference type="ARBA" id="ARBA00022989"/>
    </source>
</evidence>
<feature type="transmembrane region" description="Helical" evidence="5">
    <location>
        <begin position="66"/>
        <end position="84"/>
    </location>
</feature>
<dbReference type="GO" id="GO:0016020">
    <property type="term" value="C:membrane"/>
    <property type="evidence" value="ECO:0007669"/>
    <property type="project" value="UniProtKB-SubCell"/>
</dbReference>
<name>A0A1F5PK14_9BACT</name>
<keyword evidence="4 5" id="KW-0472">Membrane</keyword>
<proteinExistence type="predicted"/>
<feature type="transmembrane region" description="Helical" evidence="5">
    <location>
        <begin position="6"/>
        <end position="28"/>
    </location>
</feature>
<comment type="subcellular location">
    <subcellularLocation>
        <location evidence="1">Membrane</location>
        <topology evidence="1">Multi-pass membrane protein</topology>
    </subcellularLocation>
</comment>
<keyword evidence="3 5" id="KW-1133">Transmembrane helix</keyword>
<dbReference type="AlphaFoldDB" id="A0A1F5PK14"/>
<evidence type="ECO:0000256" key="1">
    <source>
        <dbReference type="ARBA" id="ARBA00004141"/>
    </source>
</evidence>
<dbReference type="PANTHER" id="PTHR16950">
    <property type="entry name" value="ZINC TRANSPORTER SLC39A7 HISTIDINE-RICH MEMBRANE PROTEIN KE4"/>
    <property type="match status" value="1"/>
</dbReference>
<dbReference type="PANTHER" id="PTHR16950:SF16">
    <property type="entry name" value="ZINC TRANSPORTER ZIP13"/>
    <property type="match status" value="1"/>
</dbReference>
<evidence type="ECO:0000256" key="4">
    <source>
        <dbReference type="ARBA" id="ARBA00023136"/>
    </source>
</evidence>
<evidence type="ECO:0000256" key="2">
    <source>
        <dbReference type="ARBA" id="ARBA00022692"/>
    </source>
</evidence>
<comment type="caution">
    <text evidence="6">The sequence shown here is derived from an EMBL/GenBank/DDBJ whole genome shotgun (WGS) entry which is preliminary data.</text>
</comment>
<sequence length="248" mass="27000">MNTASIYALLSVFVVSLVSFVGILTLSLHSRFGKSMLHFIVSFAAGALLGDVFIHLLPEVAAEGKFTAQLSWVILATIVIFFLTEKLIHWHHHHDETEESKQTHHPVALLNLVGDGLHNMIDGLIIGGAYLVDWKLGLATTVAVVLHEIPQEIGDFGVLIYAGLSRRRALFYNFLSGLTAMVGVIIALTLKNTENIATILVAIGIGSFLYISVADLIPEIHKTRDKIWVAFIAILSGIGVMAALLLLE</sequence>
<feature type="transmembrane region" description="Helical" evidence="5">
    <location>
        <begin position="228"/>
        <end position="247"/>
    </location>
</feature>
<dbReference type="Pfam" id="PF02535">
    <property type="entry name" value="Zip"/>
    <property type="match status" value="1"/>
</dbReference>
<feature type="transmembrane region" description="Helical" evidence="5">
    <location>
        <begin position="196"/>
        <end position="216"/>
    </location>
</feature>
<gene>
    <name evidence="6" type="ORF">A3E29_03495</name>
</gene>